<sequence length="291" mass="31176">MDIPRPSIPTSTGLTIATSDTATSLQPDASNQSKGGQESPCPVVAAAAMAEVRTCRGEDIGSDQNNGAVSSREETRAFPHRDAGNQNKHSLGQEEETKAEDPDRGTYTAGSAASGSVPAREEAVAEHVFELKELKPNMPPPWAFIARVVAKNPVREWKTWQDAGTLLEVYVADILHGCTRVTIFNEFVDRYESIVTPGTTCYFSGGRVKRAFSSSNNIELSCRSGSDIHRVPDIPVVPQLLTVRLGELAGLADGSTAPTIAVVHALGGLKRLLRAVPNWITAHDTRSGLGY</sequence>
<name>A0A6A3KYW9_9STRA</name>
<dbReference type="EMBL" id="QXFU01000428">
    <property type="protein sequence ID" value="KAE9033772.1"/>
    <property type="molecule type" value="Genomic_DNA"/>
</dbReference>
<evidence type="ECO:0000313" key="4">
    <source>
        <dbReference type="Proteomes" id="UP000429607"/>
    </source>
</evidence>
<dbReference type="Gene3D" id="2.40.50.140">
    <property type="entry name" value="Nucleic acid-binding proteins"/>
    <property type="match status" value="1"/>
</dbReference>
<reference evidence="4 5" key="1">
    <citation type="submission" date="2018-09" db="EMBL/GenBank/DDBJ databases">
        <title>Genomic investigation of the strawberry pathogen Phytophthora fragariae indicates pathogenicity is determined by transcriptional variation in three key races.</title>
        <authorList>
            <person name="Adams T.M."/>
            <person name="Armitage A.D."/>
            <person name="Sobczyk M.K."/>
            <person name="Bates H.J."/>
            <person name="Dunwell J.M."/>
            <person name="Nellist C.F."/>
            <person name="Harrison R.J."/>
        </authorList>
    </citation>
    <scope>NUCLEOTIDE SEQUENCE [LARGE SCALE GENOMIC DNA]</scope>
    <source>
        <strain evidence="2 4">SCRP249</strain>
        <strain evidence="3 5">SCRP324</strain>
    </source>
</reference>
<proteinExistence type="predicted"/>
<dbReference type="Proteomes" id="UP000435112">
    <property type="component" value="Unassembled WGS sequence"/>
</dbReference>
<accession>A0A6A3KYW9</accession>
<feature type="compositionally biased region" description="Polar residues" evidence="1">
    <location>
        <begin position="8"/>
        <end position="36"/>
    </location>
</feature>
<dbReference type="Proteomes" id="UP000429607">
    <property type="component" value="Unassembled WGS sequence"/>
</dbReference>
<evidence type="ECO:0000256" key="1">
    <source>
        <dbReference type="SAM" id="MobiDB-lite"/>
    </source>
</evidence>
<dbReference type="OrthoDB" id="129016at2759"/>
<dbReference type="AlphaFoldDB" id="A0A6A3KYW9"/>
<protein>
    <recommendedName>
        <fullName evidence="6">OB domain-containing protein</fullName>
    </recommendedName>
</protein>
<feature type="region of interest" description="Disordered" evidence="1">
    <location>
        <begin position="1"/>
        <end position="42"/>
    </location>
</feature>
<gene>
    <name evidence="2" type="ORF">PR001_g16096</name>
    <name evidence="3" type="ORF">PR002_g8496</name>
</gene>
<dbReference type="EMBL" id="QXFV01001251">
    <property type="protein sequence ID" value="KAE9010705.1"/>
    <property type="molecule type" value="Genomic_DNA"/>
</dbReference>
<organism evidence="2 4">
    <name type="scientific">Phytophthora rubi</name>
    <dbReference type="NCBI Taxonomy" id="129364"/>
    <lineage>
        <taxon>Eukaryota</taxon>
        <taxon>Sar</taxon>
        <taxon>Stramenopiles</taxon>
        <taxon>Oomycota</taxon>
        <taxon>Peronosporomycetes</taxon>
        <taxon>Peronosporales</taxon>
        <taxon>Peronosporaceae</taxon>
        <taxon>Phytophthora</taxon>
    </lineage>
</organism>
<dbReference type="SUPFAM" id="SSF50249">
    <property type="entry name" value="Nucleic acid-binding proteins"/>
    <property type="match status" value="1"/>
</dbReference>
<feature type="compositionally biased region" description="Basic and acidic residues" evidence="1">
    <location>
        <begin position="71"/>
        <end position="83"/>
    </location>
</feature>
<feature type="compositionally biased region" description="Basic and acidic residues" evidence="1">
    <location>
        <begin position="91"/>
        <end position="104"/>
    </location>
</feature>
<comment type="caution">
    <text evidence="2">The sequence shown here is derived from an EMBL/GenBank/DDBJ whole genome shotgun (WGS) entry which is preliminary data.</text>
</comment>
<feature type="region of interest" description="Disordered" evidence="1">
    <location>
        <begin position="56"/>
        <end position="119"/>
    </location>
</feature>
<evidence type="ECO:0008006" key="6">
    <source>
        <dbReference type="Google" id="ProtNLM"/>
    </source>
</evidence>
<evidence type="ECO:0000313" key="5">
    <source>
        <dbReference type="Proteomes" id="UP000435112"/>
    </source>
</evidence>
<evidence type="ECO:0000313" key="2">
    <source>
        <dbReference type="EMBL" id="KAE9010705.1"/>
    </source>
</evidence>
<evidence type="ECO:0000313" key="3">
    <source>
        <dbReference type="EMBL" id="KAE9033772.1"/>
    </source>
</evidence>
<dbReference type="InterPro" id="IPR012340">
    <property type="entry name" value="NA-bd_OB-fold"/>
</dbReference>